<dbReference type="InterPro" id="IPR011043">
    <property type="entry name" value="Gal_Oxase/kelch_b-propeller"/>
</dbReference>
<dbReference type="OrthoDB" id="205993at2759"/>
<evidence type="ECO:0000256" key="1">
    <source>
        <dbReference type="SAM" id="MobiDB-lite"/>
    </source>
</evidence>
<name>A0A9P4H0S0_9PLEO</name>
<keyword evidence="5" id="KW-1185">Reference proteome</keyword>
<proteinExistence type="predicted"/>
<organism evidence="4 5">
    <name type="scientific">Setomelanomma holmii</name>
    <dbReference type="NCBI Taxonomy" id="210430"/>
    <lineage>
        <taxon>Eukaryota</taxon>
        <taxon>Fungi</taxon>
        <taxon>Dikarya</taxon>
        <taxon>Ascomycota</taxon>
        <taxon>Pezizomycotina</taxon>
        <taxon>Dothideomycetes</taxon>
        <taxon>Pleosporomycetidae</taxon>
        <taxon>Pleosporales</taxon>
        <taxon>Pleosporineae</taxon>
        <taxon>Phaeosphaeriaceae</taxon>
        <taxon>Setomelanomma</taxon>
    </lineage>
</organism>
<accession>A0A9P4H0S0</accession>
<feature type="compositionally biased region" description="Low complexity" evidence="1">
    <location>
        <begin position="822"/>
        <end position="832"/>
    </location>
</feature>
<dbReference type="InterPro" id="IPR015915">
    <property type="entry name" value="Kelch-typ_b-propeller"/>
</dbReference>
<feature type="signal peptide" evidence="3">
    <location>
        <begin position="1"/>
        <end position="20"/>
    </location>
</feature>
<sequence length="1138" mass="123150">MATSWLGLLPASLLLSIVTAQMPTNPTRVLRNDNLLYVFQPSADISTQFQLASIDVSSSVDAATLPYTTLYPSLPFLSNDTSRAFTPVLDDGGNITVYTGDCSQGANGGEVWVYTPDSSRERKGSWKQEDVSVKSSTHTAIMGANYLSGGMAFSSTVGGAAATTGAYFFGGMCPFGNSSSDDWQSAANYSNLMVTLQPSSSGKNDVAYTLDLSSSRGPPVPEAGFSVTGLEPTFSNRSDGTQTQQQNFLLIGGHTSAAFINMSQVALFSLPEQGWTFIGVEQPQTPQSDLAIRANAATIDPRSGHTAILTSDGQRIIVFGGWVGDVDTPAEPQLAILNIASGYGGNGDWQWATPSTTGAGLPNDSGLYGHGASMLDGGVMMITGGYSITSSGSRRRSATPTLSNKSYFLNVTSNTWITDYSPPPEAPGAQPIKTGPLSSPGQKAGLGVGLGIGLATVCGLFAFYMWYTRRLKKQRALREKQIQDLAFTTHRYNMDEYSPAFDSRGGQSDAVDFLAGHNDNYYFPPGTQGGQGWRQTGGRDAERTGLLVEIPSPTRGLRRSLSGRPGFAMGHMRGPGQIHPIDELEEEQDDESAHGRTALDKHPEMSEKRNERGAAVFENAPVLDPFTDSRRHVGEQKDIFHVARSSSVREEVTKHDHVSSNWPLGAAGPSRHSNGRLSPDKSWSERTSSNLSDRSTRSGLSWTSSNGGVVRSASIRSAAILHNASHANPFRTPHGSPTREDPDGDHESGRHSPADPRTQSFTSIRSNGYADIDSFRTAQSSFAHLQAEGEALLGGNPERPRPGTSSSNSNTYRDTEGSNSRAATATPATPYTLDMSTVSRPATRERRRSWLGSVRRVLTRSVSSAERDQRTRSLTTSMSYHERYTDNPISPVEPSQADNRKSFPASSAPPRRAASDASFWRSRRGQQDWMEDEEGTKWKRTAGDDWGAPEDIVLAERERQRQEWRERGKLLVNISPDNDQLPTPRTPIRPDQLGIPVTDERPCTPTSEADWDVEAAVERRVVQVMFTVPRSKLRVVNADPDRNSILSLPRENSSEDINATSPPEQGSPSRVKDLAGRFEQMASSSPRMSPRASPRPSPSPSIKSMKTRQKGSSASLGKQGARRGSGSSPLGKEGSEKR</sequence>
<protein>
    <recommendedName>
        <fullName evidence="6">Galactose oxidase</fullName>
    </recommendedName>
</protein>
<feature type="compositionally biased region" description="Basic and acidic residues" evidence="1">
    <location>
        <begin position="591"/>
        <end position="612"/>
    </location>
</feature>
<feature type="compositionally biased region" description="Basic and acidic residues" evidence="1">
    <location>
        <begin position="646"/>
        <end position="658"/>
    </location>
</feature>
<feature type="region of interest" description="Disordered" evidence="1">
    <location>
        <begin position="646"/>
        <end position="708"/>
    </location>
</feature>
<feature type="compositionally biased region" description="Polar residues" evidence="1">
    <location>
        <begin position="1055"/>
        <end position="1068"/>
    </location>
</feature>
<reference evidence="4" key="1">
    <citation type="journal article" date="2020" name="Stud. Mycol.">
        <title>101 Dothideomycetes genomes: a test case for predicting lifestyles and emergence of pathogens.</title>
        <authorList>
            <person name="Haridas S."/>
            <person name="Albert R."/>
            <person name="Binder M."/>
            <person name="Bloem J."/>
            <person name="Labutti K."/>
            <person name="Salamov A."/>
            <person name="Andreopoulos B."/>
            <person name="Baker S."/>
            <person name="Barry K."/>
            <person name="Bills G."/>
            <person name="Bluhm B."/>
            <person name="Cannon C."/>
            <person name="Castanera R."/>
            <person name="Culley D."/>
            <person name="Daum C."/>
            <person name="Ezra D."/>
            <person name="Gonzalez J."/>
            <person name="Henrissat B."/>
            <person name="Kuo A."/>
            <person name="Liang C."/>
            <person name="Lipzen A."/>
            <person name="Lutzoni F."/>
            <person name="Magnuson J."/>
            <person name="Mondo S."/>
            <person name="Nolan M."/>
            <person name="Ohm R."/>
            <person name="Pangilinan J."/>
            <person name="Park H.-J."/>
            <person name="Ramirez L."/>
            <person name="Alfaro M."/>
            <person name="Sun H."/>
            <person name="Tritt A."/>
            <person name="Yoshinaga Y."/>
            <person name="Zwiers L.-H."/>
            <person name="Turgeon B."/>
            <person name="Goodwin S."/>
            <person name="Spatafora J."/>
            <person name="Crous P."/>
            <person name="Grigoriev I."/>
        </authorList>
    </citation>
    <scope>NUCLEOTIDE SEQUENCE</scope>
    <source>
        <strain evidence="4">CBS 110217</strain>
    </source>
</reference>
<feature type="chain" id="PRO_5040329678" description="Galactose oxidase" evidence="3">
    <location>
        <begin position="21"/>
        <end position="1138"/>
    </location>
</feature>
<keyword evidence="2" id="KW-0472">Membrane</keyword>
<feature type="compositionally biased region" description="Basic and acidic residues" evidence="1">
    <location>
        <begin position="737"/>
        <end position="754"/>
    </location>
</feature>
<keyword evidence="3" id="KW-0732">Signal</keyword>
<evidence type="ECO:0000313" key="5">
    <source>
        <dbReference type="Proteomes" id="UP000799777"/>
    </source>
</evidence>
<feature type="region of interest" description="Disordered" evidence="1">
    <location>
        <begin position="792"/>
        <end position="944"/>
    </location>
</feature>
<keyword evidence="2" id="KW-1133">Transmembrane helix</keyword>
<feature type="region of interest" description="Disordered" evidence="1">
    <location>
        <begin position="585"/>
        <end position="616"/>
    </location>
</feature>
<comment type="caution">
    <text evidence="4">The sequence shown here is derived from an EMBL/GenBank/DDBJ whole genome shotgun (WGS) entry which is preliminary data.</text>
</comment>
<feature type="transmembrane region" description="Helical" evidence="2">
    <location>
        <begin position="444"/>
        <end position="467"/>
    </location>
</feature>
<evidence type="ECO:0000313" key="4">
    <source>
        <dbReference type="EMBL" id="KAF2026278.1"/>
    </source>
</evidence>
<feature type="compositionally biased region" description="Low complexity" evidence="1">
    <location>
        <begin position="853"/>
        <end position="864"/>
    </location>
</feature>
<evidence type="ECO:0000256" key="2">
    <source>
        <dbReference type="SAM" id="Phobius"/>
    </source>
</evidence>
<keyword evidence="2" id="KW-0812">Transmembrane</keyword>
<dbReference type="Proteomes" id="UP000799777">
    <property type="component" value="Unassembled WGS sequence"/>
</dbReference>
<dbReference type="SUPFAM" id="SSF50965">
    <property type="entry name" value="Galactose oxidase, central domain"/>
    <property type="match status" value="1"/>
</dbReference>
<dbReference type="Gene3D" id="2.120.10.80">
    <property type="entry name" value="Kelch-type beta propeller"/>
    <property type="match status" value="1"/>
</dbReference>
<feature type="region of interest" description="Disordered" evidence="1">
    <location>
        <begin position="1038"/>
        <end position="1138"/>
    </location>
</feature>
<dbReference type="AlphaFoldDB" id="A0A9P4H0S0"/>
<evidence type="ECO:0000256" key="3">
    <source>
        <dbReference type="SAM" id="SignalP"/>
    </source>
</evidence>
<feature type="region of interest" description="Disordered" evidence="1">
    <location>
        <begin position="724"/>
        <end position="763"/>
    </location>
</feature>
<dbReference type="EMBL" id="ML978246">
    <property type="protein sequence ID" value="KAF2026278.1"/>
    <property type="molecule type" value="Genomic_DNA"/>
</dbReference>
<evidence type="ECO:0008006" key="6">
    <source>
        <dbReference type="Google" id="ProtNLM"/>
    </source>
</evidence>
<gene>
    <name evidence="4" type="ORF">EK21DRAFT_74564</name>
</gene>
<feature type="compositionally biased region" description="Low complexity" evidence="1">
    <location>
        <begin position="902"/>
        <end position="919"/>
    </location>
</feature>
<feature type="compositionally biased region" description="Low complexity" evidence="1">
    <location>
        <begin position="1081"/>
        <end position="1092"/>
    </location>
</feature>
<feature type="region of interest" description="Disordered" evidence="1">
    <location>
        <begin position="975"/>
        <end position="1006"/>
    </location>
</feature>
<feature type="compositionally biased region" description="Polar residues" evidence="1">
    <location>
        <begin position="685"/>
        <end position="707"/>
    </location>
</feature>
<feature type="compositionally biased region" description="Polar residues" evidence="1">
    <location>
        <begin position="803"/>
        <end position="821"/>
    </location>
</feature>